<keyword evidence="2" id="KW-1185">Reference proteome</keyword>
<reference evidence="1 2" key="1">
    <citation type="submission" date="2018-06" db="EMBL/GenBank/DDBJ databases">
        <title>Genomic Encyclopedia of Type Strains, Phase IV (KMG-IV): sequencing the most valuable type-strain genomes for metagenomic binning, comparative biology and taxonomic classification.</title>
        <authorList>
            <person name="Goeker M."/>
        </authorList>
    </citation>
    <scope>NUCLEOTIDE SEQUENCE [LARGE SCALE GENOMIC DNA]</scope>
    <source>
        <strain evidence="1 2">DSM 30166</strain>
    </source>
</reference>
<gene>
    <name evidence="1" type="ORF">DES54_105137</name>
</gene>
<dbReference type="AlphaFoldDB" id="A0A366IA75"/>
<dbReference type="EMBL" id="QNRY01000005">
    <property type="protein sequence ID" value="RBP65259.1"/>
    <property type="molecule type" value="Genomic_DNA"/>
</dbReference>
<comment type="caution">
    <text evidence="1">The sequence shown here is derived from an EMBL/GenBank/DDBJ whole genome shotgun (WGS) entry which is preliminary data.</text>
</comment>
<evidence type="ECO:0000313" key="1">
    <source>
        <dbReference type="EMBL" id="RBP65259.1"/>
    </source>
</evidence>
<protein>
    <submittedName>
        <fullName evidence="1">Uncharacterized protein</fullName>
    </submittedName>
</protein>
<organism evidence="1 2">
    <name type="scientific">Brenneria salicis ATCC 15712 = DSM 30166</name>
    <dbReference type="NCBI Taxonomy" id="714314"/>
    <lineage>
        <taxon>Bacteria</taxon>
        <taxon>Pseudomonadati</taxon>
        <taxon>Pseudomonadota</taxon>
        <taxon>Gammaproteobacteria</taxon>
        <taxon>Enterobacterales</taxon>
        <taxon>Pectobacteriaceae</taxon>
        <taxon>Brenneria</taxon>
    </lineage>
</organism>
<dbReference type="Proteomes" id="UP000253046">
    <property type="component" value="Unassembled WGS sequence"/>
</dbReference>
<evidence type="ECO:0000313" key="2">
    <source>
        <dbReference type="Proteomes" id="UP000253046"/>
    </source>
</evidence>
<proteinExistence type="predicted"/>
<accession>A0A366IA75</accession>
<sequence>MHQNKGKVVTLPCFGALKVTVWEQLIHSGLCKAVPQPKYQRRLANEKLMHKMTLVILLQLYL</sequence>
<name>A0A366IA75_9GAMM</name>